<gene>
    <name evidence="2" type="ORF">BJ976_000877</name>
</gene>
<feature type="region of interest" description="Disordered" evidence="1">
    <location>
        <begin position="203"/>
        <end position="264"/>
    </location>
</feature>
<comment type="caution">
    <text evidence="2">The sequence shown here is derived from an EMBL/GenBank/DDBJ whole genome shotgun (WGS) entry which is preliminary data.</text>
</comment>
<reference evidence="2 3" key="1">
    <citation type="submission" date="2020-08" db="EMBL/GenBank/DDBJ databases">
        <title>Sequencing the genomes of 1000 actinobacteria strains.</title>
        <authorList>
            <person name="Klenk H.-P."/>
        </authorList>
    </citation>
    <scope>NUCLEOTIDE SEQUENCE [LARGE SCALE GENOMIC DNA]</scope>
    <source>
        <strain evidence="2 3">DSM 19079</strain>
    </source>
</reference>
<dbReference type="OrthoDB" id="8480367at2"/>
<dbReference type="InterPro" id="IPR022183">
    <property type="entry name" value="DUF3710"/>
</dbReference>
<evidence type="ECO:0000313" key="2">
    <source>
        <dbReference type="EMBL" id="MBB4882526.1"/>
    </source>
</evidence>
<proteinExistence type="predicted"/>
<evidence type="ECO:0000313" key="3">
    <source>
        <dbReference type="Proteomes" id="UP000560081"/>
    </source>
</evidence>
<dbReference type="Proteomes" id="UP000560081">
    <property type="component" value="Unassembled WGS sequence"/>
</dbReference>
<accession>A0A4Y8X0X7</accession>
<dbReference type="EMBL" id="JACHMC010000001">
    <property type="protein sequence ID" value="MBB4882526.1"/>
    <property type="molecule type" value="Genomic_DNA"/>
</dbReference>
<evidence type="ECO:0000256" key="1">
    <source>
        <dbReference type="SAM" id="MobiDB-lite"/>
    </source>
</evidence>
<feature type="compositionally biased region" description="Low complexity" evidence="1">
    <location>
        <begin position="239"/>
        <end position="249"/>
    </location>
</feature>
<dbReference type="AlphaFoldDB" id="A0A4Y8X0X7"/>
<organism evidence="2 3">
    <name type="scientific">Micrococcus flavus</name>
    <dbReference type="NCBI Taxonomy" id="384602"/>
    <lineage>
        <taxon>Bacteria</taxon>
        <taxon>Bacillati</taxon>
        <taxon>Actinomycetota</taxon>
        <taxon>Actinomycetes</taxon>
        <taxon>Micrococcales</taxon>
        <taxon>Micrococcaceae</taxon>
        <taxon>Micrococcus</taxon>
    </lineage>
</organism>
<dbReference type="Pfam" id="PF12502">
    <property type="entry name" value="DUF3710"/>
    <property type="match status" value="1"/>
</dbReference>
<name>A0A4Y8X0X7_9MICC</name>
<keyword evidence="3" id="KW-1185">Reference proteome</keyword>
<feature type="compositionally biased region" description="Pro residues" evidence="1">
    <location>
        <begin position="203"/>
        <end position="214"/>
    </location>
</feature>
<dbReference type="RefSeq" id="WP_135030245.1">
    <property type="nucleotide sequence ID" value="NZ_BMLA01000001.1"/>
</dbReference>
<sequence>MIFGRNRTVRHEQVVLPDQLKDERDRQVEAEAGAAAVSGEGARGPHDVAARPGTSGYVDLGGLRVPAVRGMKLRLDLEDATQRIVAVTVTMGRSALQIQAFSAPRAAGLWDELRAELLETLSATPGAQVQEQRGAFGAELLTRVPASLPDGSPGWNVARFVGVDGPRWFVRGVFHGEAAYQPDAAADLERVLSGVVVVRGDGPLPPRDLLPLHPPADAQPVRRRRPTEPGRDVLGAGRGDAPAAEGGAADPTLPGRGPEMTETR</sequence>
<protein>
    <submittedName>
        <fullName evidence="2">Uncharacterized protein</fullName>
    </submittedName>
</protein>